<dbReference type="Proteomes" id="UP000237889">
    <property type="component" value="Chromosome"/>
</dbReference>
<evidence type="ECO:0000313" key="2">
    <source>
        <dbReference type="Proteomes" id="UP000237889"/>
    </source>
</evidence>
<keyword evidence="2" id="KW-1185">Reference proteome</keyword>
<organism evidence="1 2">
    <name type="scientific">Phreatobacter cathodiphilus</name>
    <dbReference type="NCBI Taxonomy" id="1868589"/>
    <lineage>
        <taxon>Bacteria</taxon>
        <taxon>Pseudomonadati</taxon>
        <taxon>Pseudomonadota</taxon>
        <taxon>Alphaproteobacteria</taxon>
        <taxon>Hyphomicrobiales</taxon>
        <taxon>Phreatobacteraceae</taxon>
        <taxon>Phreatobacter</taxon>
    </lineage>
</organism>
<dbReference type="OrthoDB" id="8251487at2"/>
<accession>A0A2S0N6W5</accession>
<dbReference type="KEGG" id="phr:C6569_01790"/>
<protein>
    <submittedName>
        <fullName evidence="1">Uncharacterized protein</fullName>
    </submittedName>
</protein>
<gene>
    <name evidence="1" type="ORF">C6569_01790</name>
</gene>
<reference evidence="1 2" key="1">
    <citation type="submission" date="2018-03" db="EMBL/GenBank/DDBJ databases">
        <title>Genome sequencing of Phreatobacter sp.</title>
        <authorList>
            <person name="Kim S.-J."/>
            <person name="Heo J."/>
            <person name="Kwon S.-W."/>
        </authorList>
    </citation>
    <scope>NUCLEOTIDE SEQUENCE [LARGE SCALE GENOMIC DNA]</scope>
    <source>
        <strain evidence="1 2">S-12</strain>
    </source>
</reference>
<dbReference type="EMBL" id="CP027668">
    <property type="protein sequence ID" value="AVO43899.1"/>
    <property type="molecule type" value="Genomic_DNA"/>
</dbReference>
<dbReference type="AlphaFoldDB" id="A0A2S0N6W5"/>
<dbReference type="RefSeq" id="WP_106747229.1">
    <property type="nucleotide sequence ID" value="NZ_CP027668.1"/>
</dbReference>
<sequence>MGKAVWKDISFEVSDRRVHGRYRVEHDVLTVTYDGEEKTTQVGGMPPEALARQLLRELVR</sequence>
<proteinExistence type="predicted"/>
<name>A0A2S0N6W5_9HYPH</name>
<evidence type="ECO:0000313" key="1">
    <source>
        <dbReference type="EMBL" id="AVO43899.1"/>
    </source>
</evidence>